<evidence type="ECO:0000259" key="3">
    <source>
        <dbReference type="PROSITE" id="PS51269"/>
    </source>
</evidence>
<reference evidence="4" key="1">
    <citation type="submission" date="2022-03" db="EMBL/GenBank/DDBJ databases">
        <authorList>
            <person name="Martin H S."/>
        </authorList>
    </citation>
    <scope>NUCLEOTIDE SEQUENCE</scope>
</reference>
<organism evidence="4 5">
    <name type="scientific">Iphiclides podalirius</name>
    <name type="common">scarce swallowtail</name>
    <dbReference type="NCBI Taxonomy" id="110791"/>
    <lineage>
        <taxon>Eukaryota</taxon>
        <taxon>Metazoa</taxon>
        <taxon>Ecdysozoa</taxon>
        <taxon>Arthropoda</taxon>
        <taxon>Hexapoda</taxon>
        <taxon>Insecta</taxon>
        <taxon>Pterygota</taxon>
        <taxon>Neoptera</taxon>
        <taxon>Endopterygota</taxon>
        <taxon>Lepidoptera</taxon>
        <taxon>Glossata</taxon>
        <taxon>Ditrysia</taxon>
        <taxon>Papilionoidea</taxon>
        <taxon>Papilionidae</taxon>
        <taxon>Papilioninae</taxon>
        <taxon>Iphiclides</taxon>
    </lineage>
</organism>
<keyword evidence="5" id="KW-1185">Reference proteome</keyword>
<dbReference type="InterPro" id="IPR037357">
    <property type="entry name" value="COMMD5"/>
</dbReference>
<dbReference type="PANTHER" id="PTHR15666:SF1">
    <property type="entry name" value="COMM DOMAIN-CONTAINING PROTEIN 5"/>
    <property type="match status" value="1"/>
</dbReference>
<feature type="non-terminal residue" evidence="4">
    <location>
        <position position="207"/>
    </location>
</feature>
<dbReference type="InterPro" id="IPR017920">
    <property type="entry name" value="COMM"/>
</dbReference>
<protein>
    <recommendedName>
        <fullName evidence="1">COMM domain-containing protein 5</fullName>
    </recommendedName>
</protein>
<sequence>MSLQFELLTESPAQWTPALYVIPEVQKKEIKPFFILTLKELEGKPDSRVSNLTNADKYSAVRAVVRHVARLRSAIKEPWNQTDIQIFLENLRFSPECIEELTSLLCTDKIYESIPKHLRVKPGVVSLQWRIDVSLCQNNICAENADPHRCKEIMQQCTNIILIFKLTNGQTNTYRLSIAKFHELRFVIASALKSMIVLEKRKCMRTD</sequence>
<evidence type="ECO:0000313" key="5">
    <source>
        <dbReference type="Proteomes" id="UP000837857"/>
    </source>
</evidence>
<feature type="domain" description="COMM" evidence="3">
    <location>
        <begin position="123"/>
        <end position="199"/>
    </location>
</feature>
<accession>A0ABN8IUA2</accession>
<proteinExistence type="inferred from homology"/>
<name>A0ABN8IUA2_9NEOP</name>
<evidence type="ECO:0000256" key="2">
    <source>
        <dbReference type="ARBA" id="ARBA00093452"/>
    </source>
</evidence>
<evidence type="ECO:0000313" key="4">
    <source>
        <dbReference type="EMBL" id="CAH2064955.1"/>
    </source>
</evidence>
<dbReference type="PROSITE" id="PS51269">
    <property type="entry name" value="COMM"/>
    <property type="match status" value="1"/>
</dbReference>
<gene>
    <name evidence="4" type="ORF">IPOD504_LOCUS12972</name>
</gene>
<dbReference type="PANTHER" id="PTHR15666">
    <property type="entry name" value="COMM DOMAIN CONTAINING PROTEIN 5"/>
    <property type="match status" value="1"/>
</dbReference>
<dbReference type="Proteomes" id="UP000837857">
    <property type="component" value="Chromosome 30"/>
</dbReference>
<comment type="similarity">
    <text evidence="2">Belongs to the COMM domain-containing protein 5 family.</text>
</comment>
<evidence type="ECO:0000256" key="1">
    <source>
        <dbReference type="ARBA" id="ARBA00016556"/>
    </source>
</evidence>
<dbReference type="EMBL" id="OW152842">
    <property type="protein sequence ID" value="CAH2064955.1"/>
    <property type="molecule type" value="Genomic_DNA"/>
</dbReference>